<evidence type="ECO:0000313" key="2">
    <source>
        <dbReference type="Proteomes" id="UP000266915"/>
    </source>
</evidence>
<evidence type="ECO:0000313" key="1">
    <source>
        <dbReference type="EMBL" id="ROR76015.1"/>
    </source>
</evidence>
<organism evidence="1 2">
    <name type="scientific">Plantibacter flavus</name>
    <dbReference type="NCBI Taxonomy" id="150123"/>
    <lineage>
        <taxon>Bacteria</taxon>
        <taxon>Bacillati</taxon>
        <taxon>Actinomycetota</taxon>
        <taxon>Actinomycetes</taxon>
        <taxon>Micrococcales</taxon>
        <taxon>Microbacteriaceae</taxon>
        <taxon>Plantibacter</taxon>
    </lineage>
</organism>
<comment type="caution">
    <text evidence="1">The sequence shown here is derived from an EMBL/GenBank/DDBJ whole genome shotgun (WGS) entry which is preliminary data.</text>
</comment>
<reference evidence="1 2" key="1">
    <citation type="submission" date="2018-11" db="EMBL/GenBank/DDBJ databases">
        <title>Sequencing the genomes of 1000 actinobacteria strains.</title>
        <authorList>
            <person name="Klenk H.-P."/>
        </authorList>
    </citation>
    <scope>NUCLEOTIDE SEQUENCE [LARGE SCALE GENOMIC DNA]</scope>
    <source>
        <strain evidence="1 2">DSM 14012</strain>
    </source>
</reference>
<protein>
    <submittedName>
        <fullName evidence="1">Uncharacterized protein</fullName>
    </submittedName>
</protein>
<gene>
    <name evidence="1" type="ORF">EDD42_3967</name>
</gene>
<name>A0A3N2BL80_9MICO</name>
<keyword evidence="2" id="KW-1185">Reference proteome</keyword>
<dbReference type="AlphaFoldDB" id="A0A3N2BL80"/>
<accession>A0A3N2BL80</accession>
<proteinExistence type="predicted"/>
<dbReference type="Proteomes" id="UP000266915">
    <property type="component" value="Unassembled WGS sequence"/>
</dbReference>
<sequence>MSVWILLRDDPFGNGDIQSVHSSQERADAALLAAQRPGESFTVEEWPVDGV</sequence>
<dbReference type="RefSeq" id="WP_159453462.1">
    <property type="nucleotide sequence ID" value="NZ_FXAP01000007.1"/>
</dbReference>
<dbReference type="EMBL" id="RKHL01000002">
    <property type="protein sequence ID" value="ROR76015.1"/>
    <property type="molecule type" value="Genomic_DNA"/>
</dbReference>